<keyword evidence="6" id="KW-0010">Activator</keyword>
<dbReference type="InterPro" id="IPR029016">
    <property type="entry name" value="GAF-like_dom_sf"/>
</dbReference>
<keyword evidence="1" id="KW-0547">Nucleotide-binding</keyword>
<keyword evidence="5" id="KW-0238">DNA-binding</keyword>
<dbReference type="Gene3D" id="1.10.10.60">
    <property type="entry name" value="Homeodomain-like"/>
    <property type="match status" value="1"/>
</dbReference>
<protein>
    <submittedName>
        <fullName evidence="9">Sigma-54-dependent Fis family transcriptional regulator</fullName>
    </submittedName>
</protein>
<organism evidence="9 10">
    <name type="scientific">Phaeospirillum tilakii</name>
    <dbReference type="NCBI Taxonomy" id="741673"/>
    <lineage>
        <taxon>Bacteria</taxon>
        <taxon>Pseudomonadati</taxon>
        <taxon>Pseudomonadota</taxon>
        <taxon>Alphaproteobacteria</taxon>
        <taxon>Rhodospirillales</taxon>
        <taxon>Rhodospirillaceae</taxon>
        <taxon>Phaeospirillum</taxon>
    </lineage>
</organism>
<feature type="domain" description="Sigma-54 factor interaction" evidence="8">
    <location>
        <begin position="344"/>
        <end position="570"/>
    </location>
</feature>
<dbReference type="Gene3D" id="3.30.450.40">
    <property type="match status" value="1"/>
</dbReference>
<dbReference type="PANTHER" id="PTHR32071">
    <property type="entry name" value="TRANSCRIPTIONAL REGULATORY PROTEIN"/>
    <property type="match status" value="1"/>
</dbReference>
<evidence type="ECO:0000256" key="7">
    <source>
        <dbReference type="ARBA" id="ARBA00023163"/>
    </source>
</evidence>
<dbReference type="InterPro" id="IPR025944">
    <property type="entry name" value="Sigma_54_int_dom_CS"/>
</dbReference>
<keyword evidence="2" id="KW-0067">ATP-binding</keyword>
<proteinExistence type="predicted"/>
<dbReference type="InterPro" id="IPR025662">
    <property type="entry name" value="Sigma_54_int_dom_ATP-bd_1"/>
</dbReference>
<dbReference type="RefSeq" id="WP_377315863.1">
    <property type="nucleotide sequence ID" value="NZ_JBHUIY010000015.1"/>
</dbReference>
<keyword evidence="10" id="KW-1185">Reference proteome</keyword>
<dbReference type="Pfam" id="PF02954">
    <property type="entry name" value="HTH_8"/>
    <property type="match status" value="1"/>
</dbReference>
<evidence type="ECO:0000313" key="9">
    <source>
        <dbReference type="EMBL" id="MFD2233964.1"/>
    </source>
</evidence>
<evidence type="ECO:0000256" key="5">
    <source>
        <dbReference type="ARBA" id="ARBA00023125"/>
    </source>
</evidence>
<dbReference type="CDD" id="cd00009">
    <property type="entry name" value="AAA"/>
    <property type="match status" value="1"/>
</dbReference>
<keyword evidence="7" id="KW-0804">Transcription</keyword>
<keyword evidence="4" id="KW-0805">Transcription regulation</keyword>
<dbReference type="PRINTS" id="PR01590">
    <property type="entry name" value="HTHFIS"/>
</dbReference>
<dbReference type="PROSITE" id="PS00688">
    <property type="entry name" value="SIGMA54_INTERACT_3"/>
    <property type="match status" value="1"/>
</dbReference>
<evidence type="ECO:0000256" key="3">
    <source>
        <dbReference type="ARBA" id="ARBA00023012"/>
    </source>
</evidence>
<dbReference type="Pfam" id="PF00158">
    <property type="entry name" value="Sigma54_activat"/>
    <property type="match status" value="1"/>
</dbReference>
<reference evidence="10" key="1">
    <citation type="journal article" date="2019" name="Int. J. Syst. Evol. Microbiol.">
        <title>The Global Catalogue of Microorganisms (GCM) 10K type strain sequencing project: providing services to taxonomists for standard genome sequencing and annotation.</title>
        <authorList>
            <consortium name="The Broad Institute Genomics Platform"/>
            <consortium name="The Broad Institute Genome Sequencing Center for Infectious Disease"/>
            <person name="Wu L."/>
            <person name="Ma J."/>
        </authorList>
    </citation>
    <scope>NUCLEOTIDE SEQUENCE [LARGE SCALE GENOMIC DNA]</scope>
    <source>
        <strain evidence="10">KCTC 15012</strain>
    </source>
</reference>
<dbReference type="Proteomes" id="UP001597296">
    <property type="component" value="Unassembled WGS sequence"/>
</dbReference>
<evidence type="ECO:0000256" key="2">
    <source>
        <dbReference type="ARBA" id="ARBA00022840"/>
    </source>
</evidence>
<dbReference type="InterPro" id="IPR002078">
    <property type="entry name" value="Sigma_54_int"/>
</dbReference>
<keyword evidence="3" id="KW-0902">Two-component regulatory system</keyword>
<dbReference type="PROSITE" id="PS00675">
    <property type="entry name" value="SIGMA54_INTERACT_1"/>
    <property type="match status" value="1"/>
</dbReference>
<evidence type="ECO:0000256" key="4">
    <source>
        <dbReference type="ARBA" id="ARBA00023015"/>
    </source>
</evidence>
<accession>A0ABW5C9I6</accession>
<dbReference type="InterPro" id="IPR002197">
    <property type="entry name" value="HTH_Fis"/>
</dbReference>
<sequence length="654" mass="69051">MTQTGGRAPSRLRDARALLDHGELPPPGTIDPAVCRSWQRCLAAGLHPGSAPAGESSRLGLDGAIDRRHHLLRRARPVMEYLHAHLRDSGSVVLLADQSGLVIDALGDAAFLERADRVALRPGACWDETARGTNAIGTALAEAAPVSVHGAEHFLAPHRFLTCAAAPLAGPDGTLLGVIDISGPHRARPPHALGLIAAAGQMIERALFEAEAAGAVRLRLHPQAEGLGTLAEGLVALSEDGTVIAATPAGRTLLGLCCGDLGRARIEPLLGLPAARLLDQAQAGADRPLTGRTRAGRPLFVRVDPLRRHAVALVPPRPAAARPSRPAPVPQPVASAPEDALAALDTGDARMRTLLDRARRVLGKPIPILLQGESGVGKELFATAIHAAGPRRDRPLVAVNCAALPEPLIEAELFGYAPGAFTGARRDGAPGRIREADGGTLFLDEIGDMPLSLQGRLLRVLQERRVVPLGGGKPVAVDFALIAASHRPLKAEIDTGRFRADLYYRLNGLTLTLPPLRERGDFAALAARLLAEFAPGNTPRLAPGLAVALARYRWPGNLRQLANALRFACAMLDPGETEIDWIHLPEDLAEDLAAPPPPPPTAGLDPAPLRVAMASVIEHTLEAAGGNLSEAARRLGISRNTLYRRLGQRRPARL</sequence>
<dbReference type="PROSITE" id="PS00676">
    <property type="entry name" value="SIGMA54_INTERACT_2"/>
    <property type="match status" value="1"/>
</dbReference>
<dbReference type="InterPro" id="IPR003018">
    <property type="entry name" value="GAF"/>
</dbReference>
<name>A0ABW5C9I6_9PROT</name>
<dbReference type="InterPro" id="IPR009057">
    <property type="entry name" value="Homeodomain-like_sf"/>
</dbReference>
<dbReference type="Pfam" id="PF01590">
    <property type="entry name" value="GAF"/>
    <property type="match status" value="1"/>
</dbReference>
<dbReference type="Pfam" id="PF25601">
    <property type="entry name" value="AAA_lid_14"/>
    <property type="match status" value="1"/>
</dbReference>
<evidence type="ECO:0000313" key="10">
    <source>
        <dbReference type="Proteomes" id="UP001597296"/>
    </source>
</evidence>
<dbReference type="EMBL" id="JBHUIY010000015">
    <property type="protein sequence ID" value="MFD2233964.1"/>
    <property type="molecule type" value="Genomic_DNA"/>
</dbReference>
<evidence type="ECO:0000256" key="6">
    <source>
        <dbReference type="ARBA" id="ARBA00023159"/>
    </source>
</evidence>
<dbReference type="SUPFAM" id="SSF52540">
    <property type="entry name" value="P-loop containing nucleoside triphosphate hydrolases"/>
    <property type="match status" value="1"/>
</dbReference>
<dbReference type="InterPro" id="IPR003593">
    <property type="entry name" value="AAA+_ATPase"/>
</dbReference>
<dbReference type="SUPFAM" id="SSF55781">
    <property type="entry name" value="GAF domain-like"/>
    <property type="match status" value="1"/>
</dbReference>
<dbReference type="InterPro" id="IPR058031">
    <property type="entry name" value="AAA_lid_NorR"/>
</dbReference>
<dbReference type="InterPro" id="IPR027417">
    <property type="entry name" value="P-loop_NTPase"/>
</dbReference>
<dbReference type="InterPro" id="IPR025943">
    <property type="entry name" value="Sigma_54_int_dom_ATP-bd_2"/>
</dbReference>
<dbReference type="Gene3D" id="1.10.8.60">
    <property type="match status" value="1"/>
</dbReference>
<gene>
    <name evidence="9" type="ORF">ACFSNB_09115</name>
</gene>
<dbReference type="PROSITE" id="PS50045">
    <property type="entry name" value="SIGMA54_INTERACT_4"/>
    <property type="match status" value="1"/>
</dbReference>
<evidence type="ECO:0000259" key="8">
    <source>
        <dbReference type="PROSITE" id="PS50045"/>
    </source>
</evidence>
<dbReference type="SUPFAM" id="SSF46689">
    <property type="entry name" value="Homeodomain-like"/>
    <property type="match status" value="1"/>
</dbReference>
<dbReference type="SMART" id="SM00382">
    <property type="entry name" value="AAA"/>
    <property type="match status" value="1"/>
</dbReference>
<evidence type="ECO:0000256" key="1">
    <source>
        <dbReference type="ARBA" id="ARBA00022741"/>
    </source>
</evidence>
<dbReference type="Gene3D" id="3.40.50.300">
    <property type="entry name" value="P-loop containing nucleotide triphosphate hydrolases"/>
    <property type="match status" value="1"/>
</dbReference>
<dbReference type="PANTHER" id="PTHR32071:SF77">
    <property type="entry name" value="TRANSCRIPTIONAL REGULATORY PROTEIN"/>
    <property type="match status" value="1"/>
</dbReference>
<comment type="caution">
    <text evidence="9">The sequence shown here is derived from an EMBL/GenBank/DDBJ whole genome shotgun (WGS) entry which is preliminary data.</text>
</comment>